<feature type="transmembrane region" description="Helical" evidence="1">
    <location>
        <begin position="40"/>
        <end position="63"/>
    </location>
</feature>
<comment type="caution">
    <text evidence="2">The sequence shown here is derived from an EMBL/GenBank/DDBJ whole genome shotgun (WGS) entry which is preliminary data.</text>
</comment>
<reference evidence="2 3" key="1">
    <citation type="submission" date="2021-03" db="EMBL/GenBank/DDBJ databases">
        <title>Genomic Encyclopedia of Type Strains, Phase IV (KMG-IV): sequencing the most valuable type-strain genomes for metagenomic binning, comparative biology and taxonomic classification.</title>
        <authorList>
            <person name="Goeker M."/>
        </authorList>
    </citation>
    <scope>NUCLEOTIDE SEQUENCE [LARGE SCALE GENOMIC DNA]</scope>
    <source>
        <strain evidence="2 3">DSM 3984</strain>
    </source>
</reference>
<dbReference type="RefSeq" id="WP_209795974.1">
    <property type="nucleotide sequence ID" value="NZ_JAGGJZ010000002.1"/>
</dbReference>
<dbReference type="Proteomes" id="UP000783390">
    <property type="component" value="Unassembled WGS sequence"/>
</dbReference>
<sequence>MKNMPILEILLFLAVAFFIGRSLTIENRHKKKGPFITVRVFSNVAIFNIVLIIFILISSFIAFNSATKYSINNVMNLYILLPVIFIIYQTVFSLKFTLCQDGICYIGQFIDYKYIKSVQISKSKNKYNIVIFTQKSTLTFKVSENNKFLIEEAFKKYKIKLSKIN</sequence>
<proteinExistence type="predicted"/>
<gene>
    <name evidence="2" type="ORF">J2Z53_000842</name>
</gene>
<keyword evidence="1" id="KW-0472">Membrane</keyword>
<dbReference type="EMBL" id="JAGGJZ010000002">
    <property type="protein sequence ID" value="MBP1889261.1"/>
    <property type="molecule type" value="Genomic_DNA"/>
</dbReference>
<protein>
    <recommendedName>
        <fullName evidence="4">DUF5673 domain-containing protein</fullName>
    </recommendedName>
</protein>
<evidence type="ECO:0000313" key="3">
    <source>
        <dbReference type="Proteomes" id="UP000783390"/>
    </source>
</evidence>
<name>A0ABS4EZ45_9CLOT</name>
<organism evidence="2 3">
    <name type="scientific">Clostridium moniliforme</name>
    <dbReference type="NCBI Taxonomy" id="39489"/>
    <lineage>
        <taxon>Bacteria</taxon>
        <taxon>Bacillati</taxon>
        <taxon>Bacillota</taxon>
        <taxon>Clostridia</taxon>
        <taxon>Eubacteriales</taxon>
        <taxon>Clostridiaceae</taxon>
        <taxon>Clostridium</taxon>
    </lineage>
</organism>
<keyword evidence="3" id="KW-1185">Reference proteome</keyword>
<evidence type="ECO:0000313" key="2">
    <source>
        <dbReference type="EMBL" id="MBP1889261.1"/>
    </source>
</evidence>
<feature type="transmembrane region" description="Helical" evidence="1">
    <location>
        <begin position="75"/>
        <end position="94"/>
    </location>
</feature>
<accession>A0ABS4EZ45</accession>
<evidence type="ECO:0008006" key="4">
    <source>
        <dbReference type="Google" id="ProtNLM"/>
    </source>
</evidence>
<evidence type="ECO:0000256" key="1">
    <source>
        <dbReference type="SAM" id="Phobius"/>
    </source>
</evidence>
<keyword evidence="1" id="KW-0812">Transmembrane</keyword>
<keyword evidence="1" id="KW-1133">Transmembrane helix</keyword>